<dbReference type="InterPro" id="IPR001623">
    <property type="entry name" value="DnaJ_domain"/>
</dbReference>
<dbReference type="PRINTS" id="PR00625">
    <property type="entry name" value="JDOMAIN"/>
</dbReference>
<dbReference type="Pfam" id="PF00226">
    <property type="entry name" value="DnaJ"/>
    <property type="match status" value="1"/>
</dbReference>
<feature type="region of interest" description="Disordered" evidence="6">
    <location>
        <begin position="128"/>
        <end position="183"/>
    </location>
</feature>
<dbReference type="InterPro" id="IPR052094">
    <property type="entry name" value="Pre-mRNA-splicing_ERAD"/>
</dbReference>
<evidence type="ECO:0000256" key="1">
    <source>
        <dbReference type="ARBA" id="ARBA00004123"/>
    </source>
</evidence>
<dbReference type="OrthoDB" id="376357at2759"/>
<keyword evidence="9" id="KW-1185">Reference proteome</keyword>
<evidence type="ECO:0000256" key="6">
    <source>
        <dbReference type="SAM" id="MobiDB-lite"/>
    </source>
</evidence>
<evidence type="ECO:0000256" key="4">
    <source>
        <dbReference type="ARBA" id="ARBA00023186"/>
    </source>
</evidence>
<dbReference type="SMART" id="SM00271">
    <property type="entry name" value="DnaJ"/>
    <property type="match status" value="1"/>
</dbReference>
<dbReference type="PANTHER" id="PTHR44313:SF1">
    <property type="entry name" value="DNAJ HOMOLOG SUBFAMILY C MEMBER 17"/>
    <property type="match status" value="1"/>
</dbReference>
<dbReference type="GO" id="GO:0005681">
    <property type="term" value="C:spliceosomal complex"/>
    <property type="evidence" value="ECO:0007669"/>
    <property type="project" value="TreeGrafter"/>
</dbReference>
<proteinExistence type="predicted"/>
<feature type="compositionally biased region" description="Polar residues" evidence="6">
    <location>
        <begin position="151"/>
        <end position="169"/>
    </location>
</feature>
<comment type="caution">
    <text evidence="8">The sequence shown here is derived from an EMBL/GenBank/DDBJ whole genome shotgun (WGS) entry which is preliminary data.</text>
</comment>
<evidence type="ECO:0000256" key="3">
    <source>
        <dbReference type="ARBA" id="ARBA00022490"/>
    </source>
</evidence>
<dbReference type="CDD" id="cd06257">
    <property type="entry name" value="DnaJ"/>
    <property type="match status" value="1"/>
</dbReference>
<dbReference type="STRING" id="1432141.A0A015JQB6"/>
<dbReference type="Gene3D" id="1.10.287.110">
    <property type="entry name" value="DnaJ domain"/>
    <property type="match status" value="1"/>
</dbReference>
<reference evidence="8 9" key="1">
    <citation type="submission" date="2014-02" db="EMBL/GenBank/DDBJ databases">
        <title>Single nucleus genome sequencing reveals high similarity among nuclei of an endomycorrhizal fungus.</title>
        <authorList>
            <person name="Lin K."/>
            <person name="Geurts R."/>
            <person name="Zhang Z."/>
            <person name="Limpens E."/>
            <person name="Saunders D.G."/>
            <person name="Mu D."/>
            <person name="Pang E."/>
            <person name="Cao H."/>
            <person name="Cha H."/>
            <person name="Lin T."/>
            <person name="Zhou Q."/>
            <person name="Shang Y."/>
            <person name="Li Y."/>
            <person name="Ivanov S."/>
            <person name="Sharma T."/>
            <person name="Velzen R.V."/>
            <person name="Ruijter N.D."/>
            <person name="Aanen D.K."/>
            <person name="Win J."/>
            <person name="Kamoun S."/>
            <person name="Bisseling T."/>
            <person name="Huang S."/>
        </authorList>
    </citation>
    <scope>NUCLEOTIDE SEQUENCE [LARGE SCALE GENOMIC DNA]</scope>
    <source>
        <strain evidence="9">DAOM197198w</strain>
    </source>
</reference>
<gene>
    <name evidence="8" type="ORF">RirG_076370</name>
</gene>
<dbReference type="InterPro" id="IPR036869">
    <property type="entry name" value="J_dom_sf"/>
</dbReference>
<dbReference type="HOGENOM" id="CLU_1504243_0_0_1"/>
<dbReference type="SUPFAM" id="SSF46565">
    <property type="entry name" value="Chaperone J-domain"/>
    <property type="match status" value="1"/>
</dbReference>
<feature type="compositionally biased region" description="Basic and acidic residues" evidence="6">
    <location>
        <begin position="128"/>
        <end position="150"/>
    </location>
</feature>
<evidence type="ECO:0000256" key="5">
    <source>
        <dbReference type="ARBA" id="ARBA00023242"/>
    </source>
</evidence>
<dbReference type="AlphaFoldDB" id="A0A015JQB6"/>
<evidence type="ECO:0000313" key="9">
    <source>
        <dbReference type="Proteomes" id="UP000022910"/>
    </source>
</evidence>
<dbReference type="PROSITE" id="PS50076">
    <property type="entry name" value="DNAJ_2"/>
    <property type="match status" value="1"/>
</dbReference>
<feature type="domain" description="J" evidence="7">
    <location>
        <begin position="9"/>
        <end position="75"/>
    </location>
</feature>
<evidence type="ECO:0000313" key="8">
    <source>
        <dbReference type="EMBL" id="EXX71687.1"/>
    </source>
</evidence>
<keyword evidence="4" id="KW-0143">Chaperone</keyword>
<sequence>MNTEENDLDLYELLGVNYNSTKEEIDKAYRRKAIKFHPDKNRDNVEAATKFFHQISAAYKTLTDPQKKLEYDKIHKAKIESKKRFEKLDAKRKALKEELEEREKAVKQSKKTPVYTQESCEAKIERIKEETARRRREREEKLRLSADQRSKASTTYRTNLTPPSSSKNSIKVPGPSKPLFGYRQGSDFESIVLNKMIEQGKLEKEKQQS</sequence>
<organism evidence="8 9">
    <name type="scientific">Rhizophagus irregularis (strain DAOM 197198w)</name>
    <name type="common">Glomus intraradices</name>
    <dbReference type="NCBI Taxonomy" id="1432141"/>
    <lineage>
        <taxon>Eukaryota</taxon>
        <taxon>Fungi</taxon>
        <taxon>Fungi incertae sedis</taxon>
        <taxon>Mucoromycota</taxon>
        <taxon>Glomeromycotina</taxon>
        <taxon>Glomeromycetes</taxon>
        <taxon>Glomerales</taxon>
        <taxon>Glomeraceae</taxon>
        <taxon>Rhizophagus</taxon>
    </lineage>
</organism>
<keyword evidence="3" id="KW-0963">Cytoplasm</keyword>
<keyword evidence="5" id="KW-0539">Nucleus</keyword>
<dbReference type="PANTHER" id="PTHR44313">
    <property type="entry name" value="DNAJ HOMOLOG SUBFAMILY C MEMBER 17"/>
    <property type="match status" value="1"/>
</dbReference>
<evidence type="ECO:0000256" key="2">
    <source>
        <dbReference type="ARBA" id="ARBA00004496"/>
    </source>
</evidence>
<dbReference type="SMR" id="A0A015JQB6"/>
<name>A0A015JQB6_RHIIW</name>
<evidence type="ECO:0000259" key="7">
    <source>
        <dbReference type="PROSITE" id="PS50076"/>
    </source>
</evidence>
<dbReference type="Proteomes" id="UP000022910">
    <property type="component" value="Unassembled WGS sequence"/>
</dbReference>
<comment type="subcellular location">
    <subcellularLocation>
        <location evidence="2">Cytoplasm</location>
    </subcellularLocation>
    <subcellularLocation>
        <location evidence="1">Nucleus</location>
    </subcellularLocation>
</comment>
<dbReference type="EMBL" id="JEMT01015999">
    <property type="protein sequence ID" value="EXX71687.1"/>
    <property type="molecule type" value="Genomic_DNA"/>
</dbReference>
<protein>
    <submittedName>
        <fullName evidence="8">Jjj1p</fullName>
    </submittedName>
</protein>
<accession>A0A015JQB6</accession>
<dbReference type="GO" id="GO:0005737">
    <property type="term" value="C:cytoplasm"/>
    <property type="evidence" value="ECO:0007669"/>
    <property type="project" value="UniProtKB-SubCell"/>
</dbReference>
<dbReference type="GO" id="GO:0000390">
    <property type="term" value="P:spliceosomal complex disassembly"/>
    <property type="evidence" value="ECO:0007669"/>
    <property type="project" value="TreeGrafter"/>
</dbReference>